<dbReference type="HOGENOM" id="CLU_030805_9_3_9"/>
<dbReference type="EMBL" id="AWVP01000011">
    <property type="protein sequence ID" value="ERK60377.1"/>
    <property type="molecule type" value="Genomic_DNA"/>
</dbReference>
<dbReference type="NCBIfam" id="TIGR00200">
    <property type="entry name" value="cinA_nterm"/>
    <property type="match status" value="1"/>
</dbReference>
<dbReference type="Proteomes" id="UP000016637">
    <property type="component" value="Unassembled WGS sequence"/>
</dbReference>
<dbReference type="eggNOG" id="COG1058">
    <property type="taxonomic scope" value="Bacteria"/>
</dbReference>
<evidence type="ECO:0000259" key="2">
    <source>
        <dbReference type="SMART" id="SM00852"/>
    </source>
</evidence>
<dbReference type="Gene3D" id="3.90.950.20">
    <property type="entry name" value="CinA-like"/>
    <property type="match status" value="1"/>
</dbReference>
<dbReference type="NCBIfam" id="TIGR00177">
    <property type="entry name" value="molyb_syn"/>
    <property type="match status" value="1"/>
</dbReference>
<reference evidence="3 4" key="1">
    <citation type="submission" date="2013-08" db="EMBL/GenBank/DDBJ databases">
        <authorList>
            <person name="Weinstock G."/>
            <person name="Sodergren E."/>
            <person name="Wylie T."/>
            <person name="Fulton L."/>
            <person name="Fulton R."/>
            <person name="Fronick C."/>
            <person name="O'Laughlin M."/>
            <person name="Godfrey J."/>
            <person name="Miner T."/>
            <person name="Herter B."/>
            <person name="Appelbaum E."/>
            <person name="Cordes M."/>
            <person name="Lek S."/>
            <person name="Wollam A."/>
            <person name="Pepin K.H."/>
            <person name="Palsikar V.B."/>
            <person name="Mitreva M."/>
            <person name="Wilson R.K."/>
        </authorList>
    </citation>
    <scope>NUCLEOTIDE SEQUENCE [LARGE SCALE GENOMIC DNA]</scope>
    <source>
        <strain evidence="3 4">ATCC 700627</strain>
    </source>
</reference>
<gene>
    <name evidence="1" type="primary">cinA</name>
    <name evidence="3" type="ORF">HMPREF1983_00189</name>
</gene>
<dbReference type="InterPro" id="IPR036653">
    <property type="entry name" value="CinA-like_C"/>
</dbReference>
<dbReference type="InterPro" id="IPR036425">
    <property type="entry name" value="MoaB/Mog-like_dom_sf"/>
</dbReference>
<dbReference type="Gene3D" id="3.40.980.10">
    <property type="entry name" value="MoaB/Mog-like domain"/>
    <property type="match status" value="1"/>
</dbReference>
<dbReference type="InterPro" id="IPR008135">
    <property type="entry name" value="Competence-induced_CinA"/>
</dbReference>
<keyword evidence="4" id="KW-1185">Reference proteome</keyword>
<dbReference type="HAMAP" id="MF_00226_B">
    <property type="entry name" value="CinA_B"/>
    <property type="match status" value="1"/>
</dbReference>
<dbReference type="NCBIfam" id="TIGR00199">
    <property type="entry name" value="PncC_domain"/>
    <property type="match status" value="1"/>
</dbReference>
<dbReference type="PANTHER" id="PTHR13939:SF0">
    <property type="entry name" value="NMN AMIDOHYDROLASE-LIKE PROTEIN YFAY"/>
    <property type="match status" value="1"/>
</dbReference>
<comment type="caution">
    <text evidence="3">The sequence shown here is derived from an EMBL/GenBank/DDBJ whole genome shotgun (WGS) entry which is preliminary data.</text>
</comment>
<evidence type="ECO:0000313" key="3">
    <source>
        <dbReference type="EMBL" id="ERK60377.1"/>
    </source>
</evidence>
<dbReference type="SUPFAM" id="SSF53218">
    <property type="entry name" value="Molybdenum cofactor biosynthesis proteins"/>
    <property type="match status" value="1"/>
</dbReference>
<name>U2SCB9_9BACL</name>
<comment type="similarity">
    <text evidence="1">Belongs to the CinA family.</text>
</comment>
<dbReference type="InterPro" id="IPR001453">
    <property type="entry name" value="MoaB/Mog_dom"/>
</dbReference>
<dbReference type="InterPro" id="IPR041424">
    <property type="entry name" value="CinA_KH"/>
</dbReference>
<dbReference type="Pfam" id="PF18146">
    <property type="entry name" value="CinA_KH"/>
    <property type="match status" value="1"/>
</dbReference>
<dbReference type="Gene3D" id="3.30.70.2860">
    <property type="match status" value="1"/>
</dbReference>
<dbReference type="SUPFAM" id="SSF142433">
    <property type="entry name" value="CinA-like"/>
    <property type="match status" value="1"/>
</dbReference>
<sequence>MKGEIMRVELISVGTEILLGDIVNTNTAYLSKELATLGIDVHRQTTVGDNRDRLLQTLSTAFCENDTVIITGGLGPTDDDITKECAAEYFNRDFYFHEYSWAKILERLTRSGRNLITDNNKKQAMIPNGAIVLENFCGTAPGIIIEEENKRIILMPGPPREMKDMFKKSVRPYLERFSSKKFISKYIRFYGIGESLLETKIKYLMDNQTNPTLALYAKTGEVLLRVTASDDTVELCEKLINDKVLEIEKIVGEYIYLIGDDNISETQTELHNVVANLLIENKLTISVAESLTGGQLSSMLVEKGGISVSLLEGIVCYSNKSKIHALGVKEETLNQFGAVSEQTAKEMVIGVSRRLNSDVAVATTGIAGPKSDDTNKPVGLVYIAVYYQGEVKVFERIFTGSRELIRTRSSIEALNEVRKIILEHI</sequence>
<dbReference type="PIRSF" id="PIRSF006728">
    <property type="entry name" value="CinA"/>
    <property type="match status" value="1"/>
</dbReference>
<dbReference type="Pfam" id="PF02464">
    <property type="entry name" value="CinA"/>
    <property type="match status" value="1"/>
</dbReference>
<dbReference type="PATRIC" id="fig|1321820.3.peg.188"/>
<evidence type="ECO:0000313" key="4">
    <source>
        <dbReference type="Proteomes" id="UP000016637"/>
    </source>
</evidence>
<dbReference type="PANTHER" id="PTHR13939">
    <property type="entry name" value="NICOTINAMIDE-NUCLEOTIDE AMIDOHYDROLASE PNCC"/>
    <property type="match status" value="1"/>
</dbReference>
<dbReference type="SMART" id="SM00852">
    <property type="entry name" value="MoCF_biosynth"/>
    <property type="match status" value="1"/>
</dbReference>
<dbReference type="InterPro" id="IPR050101">
    <property type="entry name" value="CinA"/>
</dbReference>
<organism evidence="3 4">
    <name type="scientific">Gemella bergeri ATCC 700627</name>
    <dbReference type="NCBI Taxonomy" id="1321820"/>
    <lineage>
        <taxon>Bacteria</taxon>
        <taxon>Bacillati</taxon>
        <taxon>Bacillota</taxon>
        <taxon>Bacilli</taxon>
        <taxon>Bacillales</taxon>
        <taxon>Gemellaceae</taxon>
        <taxon>Gemella</taxon>
    </lineage>
</organism>
<dbReference type="eggNOG" id="COG1546">
    <property type="taxonomic scope" value="Bacteria"/>
</dbReference>
<dbReference type="NCBIfam" id="NF001813">
    <property type="entry name" value="PRK00549.1"/>
    <property type="match status" value="1"/>
</dbReference>
<proteinExistence type="inferred from homology"/>
<feature type="domain" description="MoaB/Mog" evidence="2">
    <location>
        <begin position="9"/>
        <end position="176"/>
    </location>
</feature>
<dbReference type="CDD" id="cd00885">
    <property type="entry name" value="cinA"/>
    <property type="match status" value="1"/>
</dbReference>
<evidence type="ECO:0000256" key="1">
    <source>
        <dbReference type="HAMAP-Rule" id="MF_00226"/>
    </source>
</evidence>
<dbReference type="AlphaFoldDB" id="U2SCB9"/>
<protein>
    <recommendedName>
        <fullName evidence="1">Putative competence-damage inducible protein</fullName>
    </recommendedName>
</protein>
<dbReference type="InterPro" id="IPR008136">
    <property type="entry name" value="CinA_C"/>
</dbReference>
<dbReference type="Pfam" id="PF00994">
    <property type="entry name" value="MoCF_biosynth"/>
    <property type="match status" value="1"/>
</dbReference>
<accession>U2SCB9</accession>